<proteinExistence type="predicted"/>
<name>A0A2C6KN18_9APIC</name>
<dbReference type="VEuPathDB" id="ToxoDB:CSUI_008285"/>
<keyword evidence="2" id="KW-1185">Reference proteome</keyword>
<dbReference type="GeneID" id="94431630"/>
<dbReference type="Proteomes" id="UP000221165">
    <property type="component" value="Unassembled WGS sequence"/>
</dbReference>
<protein>
    <submittedName>
        <fullName evidence="1">Uncharacterized protein</fullName>
    </submittedName>
</protein>
<accession>A0A2C6KN18</accession>
<dbReference type="EMBL" id="MIGC01004595">
    <property type="protein sequence ID" value="PHJ17895.1"/>
    <property type="molecule type" value="Genomic_DNA"/>
</dbReference>
<comment type="caution">
    <text evidence="1">The sequence shown here is derived from an EMBL/GenBank/DDBJ whole genome shotgun (WGS) entry which is preliminary data.</text>
</comment>
<dbReference type="RefSeq" id="XP_067919609.1">
    <property type="nucleotide sequence ID" value="XM_068068419.1"/>
</dbReference>
<dbReference type="AlphaFoldDB" id="A0A2C6KN18"/>
<evidence type="ECO:0000313" key="1">
    <source>
        <dbReference type="EMBL" id="PHJ17895.1"/>
    </source>
</evidence>
<evidence type="ECO:0000313" key="2">
    <source>
        <dbReference type="Proteomes" id="UP000221165"/>
    </source>
</evidence>
<reference evidence="1 2" key="1">
    <citation type="journal article" date="2017" name="Int. J. Parasitol.">
        <title>The genome of the protozoan parasite Cystoisospora suis and a reverse vaccinology approach to identify vaccine candidates.</title>
        <authorList>
            <person name="Palmieri N."/>
            <person name="Shrestha A."/>
            <person name="Ruttkowski B."/>
            <person name="Beck T."/>
            <person name="Vogl C."/>
            <person name="Tomley F."/>
            <person name="Blake D.P."/>
            <person name="Joachim A."/>
        </authorList>
    </citation>
    <scope>NUCLEOTIDE SEQUENCE [LARGE SCALE GENOMIC DNA]</scope>
    <source>
        <strain evidence="1 2">Wien I</strain>
    </source>
</reference>
<gene>
    <name evidence="1" type="ORF">CSUI_008285</name>
</gene>
<sequence length="91" mass="10702">MIRSSNVSCKNKNFSCDVCLMNQWRCRKEGKTHLNFFFSFSFLFSPPCPSSHPPWTLIKAYEASEGHRRARLTGVMIRQSRSRKRQKEMEA</sequence>
<organism evidence="1 2">
    <name type="scientific">Cystoisospora suis</name>
    <dbReference type="NCBI Taxonomy" id="483139"/>
    <lineage>
        <taxon>Eukaryota</taxon>
        <taxon>Sar</taxon>
        <taxon>Alveolata</taxon>
        <taxon>Apicomplexa</taxon>
        <taxon>Conoidasida</taxon>
        <taxon>Coccidia</taxon>
        <taxon>Eucoccidiorida</taxon>
        <taxon>Eimeriorina</taxon>
        <taxon>Sarcocystidae</taxon>
        <taxon>Cystoisospora</taxon>
    </lineage>
</organism>